<feature type="region of interest" description="Disordered" evidence="1">
    <location>
        <begin position="1"/>
        <end position="36"/>
    </location>
</feature>
<organism evidence="2 3">
    <name type="scientific">Carpinus fangiana</name>
    <dbReference type="NCBI Taxonomy" id="176857"/>
    <lineage>
        <taxon>Eukaryota</taxon>
        <taxon>Viridiplantae</taxon>
        <taxon>Streptophyta</taxon>
        <taxon>Embryophyta</taxon>
        <taxon>Tracheophyta</taxon>
        <taxon>Spermatophyta</taxon>
        <taxon>Magnoliopsida</taxon>
        <taxon>eudicotyledons</taxon>
        <taxon>Gunneridae</taxon>
        <taxon>Pentapetalae</taxon>
        <taxon>rosids</taxon>
        <taxon>fabids</taxon>
        <taxon>Fagales</taxon>
        <taxon>Betulaceae</taxon>
        <taxon>Carpinus</taxon>
    </lineage>
</organism>
<dbReference type="Proteomes" id="UP000327013">
    <property type="component" value="Chromosome 2"/>
</dbReference>
<dbReference type="AlphaFoldDB" id="A0A5N6QR20"/>
<feature type="compositionally biased region" description="Basic and acidic residues" evidence="1">
    <location>
        <begin position="23"/>
        <end position="36"/>
    </location>
</feature>
<keyword evidence="3" id="KW-1185">Reference proteome</keyword>
<evidence type="ECO:0000256" key="1">
    <source>
        <dbReference type="SAM" id="MobiDB-lite"/>
    </source>
</evidence>
<protein>
    <submittedName>
        <fullName evidence="2">Uncharacterized protein</fullName>
    </submittedName>
</protein>
<reference evidence="2 3" key="1">
    <citation type="submission" date="2019-06" db="EMBL/GenBank/DDBJ databases">
        <title>A chromosomal-level reference genome of Carpinus fangiana (Coryloideae, Betulaceae).</title>
        <authorList>
            <person name="Yang X."/>
            <person name="Wang Z."/>
            <person name="Zhang L."/>
            <person name="Hao G."/>
            <person name="Liu J."/>
            <person name="Yang Y."/>
        </authorList>
    </citation>
    <scope>NUCLEOTIDE SEQUENCE [LARGE SCALE GENOMIC DNA]</scope>
    <source>
        <strain evidence="2">Cfa_2016G</strain>
        <tissue evidence="2">Leaf</tissue>
    </source>
</reference>
<proteinExistence type="predicted"/>
<name>A0A5N6QR20_9ROSI</name>
<evidence type="ECO:0000313" key="2">
    <source>
        <dbReference type="EMBL" id="KAE8008968.1"/>
    </source>
</evidence>
<evidence type="ECO:0000313" key="3">
    <source>
        <dbReference type="Proteomes" id="UP000327013"/>
    </source>
</evidence>
<accession>A0A5N6QR20</accession>
<sequence>MAAAWSPTELGMPPMANPRRRLRERERGMSILGDERLRGKNSVRRFKGSCG</sequence>
<dbReference type="EMBL" id="CM017322">
    <property type="protein sequence ID" value="KAE8008968.1"/>
    <property type="molecule type" value="Genomic_DNA"/>
</dbReference>
<gene>
    <name evidence="2" type="ORF">FH972_005426</name>
</gene>